<comment type="caution">
    <text evidence="1">The sequence shown here is derived from an EMBL/GenBank/DDBJ whole genome shotgun (WGS) entry which is preliminary data.</text>
</comment>
<reference evidence="1" key="1">
    <citation type="submission" date="2024-12" db="EMBL/GenBank/DDBJ databases">
        <title>Comparative genomics and development of molecular markers within Purpureocillium lilacinum and among Purpureocillium species.</title>
        <authorList>
            <person name="Yeh Z.-Y."/>
            <person name="Ni N.-T."/>
            <person name="Lo P.-H."/>
            <person name="Mushyakhwo K."/>
            <person name="Lin C.-F."/>
            <person name="Nai Y.-S."/>
        </authorList>
    </citation>
    <scope>NUCLEOTIDE SEQUENCE</scope>
    <source>
        <strain evidence="1">NCHU-NPUST-175</strain>
    </source>
</reference>
<organism evidence="1 2">
    <name type="scientific">Purpureocillium lilacinum</name>
    <name type="common">Paecilomyces lilacinus</name>
    <dbReference type="NCBI Taxonomy" id="33203"/>
    <lineage>
        <taxon>Eukaryota</taxon>
        <taxon>Fungi</taxon>
        <taxon>Dikarya</taxon>
        <taxon>Ascomycota</taxon>
        <taxon>Pezizomycotina</taxon>
        <taxon>Sordariomycetes</taxon>
        <taxon>Hypocreomycetidae</taxon>
        <taxon>Hypocreales</taxon>
        <taxon>Ophiocordycipitaceae</taxon>
        <taxon>Purpureocillium</taxon>
    </lineage>
</organism>
<dbReference type="EMBL" id="JBGNUJ010000002">
    <property type="protein sequence ID" value="KAL3963201.1"/>
    <property type="molecule type" value="Genomic_DNA"/>
</dbReference>
<name>A0ACC4E406_PURLI</name>
<accession>A0ACC4E406</accession>
<protein>
    <submittedName>
        <fullName evidence="1">Uncharacterized protein</fullName>
    </submittedName>
</protein>
<gene>
    <name evidence="1" type="ORF">ACCO45_000205</name>
</gene>
<dbReference type="Proteomes" id="UP001638806">
    <property type="component" value="Unassembled WGS sequence"/>
</dbReference>
<evidence type="ECO:0000313" key="1">
    <source>
        <dbReference type="EMBL" id="KAL3963201.1"/>
    </source>
</evidence>
<sequence>MARPGKPGTGAGIVLRIIGTHRKSPLRPSRVLAAAVVVAAPSLRLSRPRDEPGPSHTCEPPGIPAIKDPGTLLPSAFDSRAAEGMISHRTHHAGASPTQSQVIYPGHAACQKSDCQVRQRRENFRPSNLESFPHHETHPNADRRGPSPFPGDAGPIAILSSTDCFSRFALIASIAPASPLGSGSPTASHGHARPLPAGSTAAHRRRLPLLNTGISISRILLASPPLITARGHKTTARTKRALKIAPHDSFLPDRSAPFPAADSIIYNPPASEASPAHTPFIFLPRSDLRRLALLRLRNSTAATAALAPTPVEDGDLPPAMRYHRREPRYHLKEEDIAEMKRLRTEDPAKWSVGQLAKKFDCSPIFVRMVAPAPSGHLDFLKAKLERRMTRWGPKKTQAREDRKRRAEMVYRGEL</sequence>
<proteinExistence type="predicted"/>
<keyword evidence="2" id="KW-1185">Reference proteome</keyword>
<evidence type="ECO:0000313" key="2">
    <source>
        <dbReference type="Proteomes" id="UP001638806"/>
    </source>
</evidence>